<feature type="domain" description="EF-hand" evidence="9">
    <location>
        <begin position="335"/>
        <end position="370"/>
    </location>
</feature>
<evidence type="ECO:0000256" key="3">
    <source>
        <dbReference type="ARBA" id="ARBA00022737"/>
    </source>
</evidence>
<reference evidence="10" key="1">
    <citation type="submission" date="2019-05" db="EMBL/GenBank/DDBJ databases">
        <title>Annotation for the trematode Paragonimus heterotremus.</title>
        <authorList>
            <person name="Choi Y.-J."/>
        </authorList>
    </citation>
    <scope>NUCLEOTIDE SEQUENCE</scope>
    <source>
        <strain evidence="10">LC</strain>
    </source>
</reference>
<dbReference type="Gene3D" id="1.10.238.10">
    <property type="entry name" value="EF-hand"/>
    <property type="match status" value="2"/>
</dbReference>
<evidence type="ECO:0000256" key="5">
    <source>
        <dbReference type="ARBA" id="ARBA00022837"/>
    </source>
</evidence>
<organism evidence="10 11">
    <name type="scientific">Paragonimus heterotremus</name>
    <dbReference type="NCBI Taxonomy" id="100268"/>
    <lineage>
        <taxon>Eukaryota</taxon>
        <taxon>Metazoa</taxon>
        <taxon>Spiralia</taxon>
        <taxon>Lophotrochozoa</taxon>
        <taxon>Platyhelminthes</taxon>
        <taxon>Trematoda</taxon>
        <taxon>Digenea</taxon>
        <taxon>Plagiorchiida</taxon>
        <taxon>Troglotremata</taxon>
        <taxon>Troglotrematidae</taxon>
        <taxon>Paragonimus</taxon>
    </lineage>
</organism>
<dbReference type="OrthoDB" id="5859791at2759"/>
<keyword evidence="4" id="KW-0999">Mitochondrion inner membrane</keyword>
<dbReference type="PANTHER" id="PTHR12294">
    <property type="entry name" value="EF HAND DOMAIN FAMILY A1,A2-RELATED"/>
    <property type="match status" value="1"/>
</dbReference>
<name>A0A8J4SLI7_9TREM</name>
<dbReference type="SMART" id="SM00054">
    <property type="entry name" value="EFh"/>
    <property type="match status" value="2"/>
</dbReference>
<dbReference type="PROSITE" id="PS00018">
    <property type="entry name" value="EF_HAND_1"/>
    <property type="match status" value="2"/>
</dbReference>
<keyword evidence="5" id="KW-0106">Calcium</keyword>
<dbReference type="CDD" id="cd15900">
    <property type="entry name" value="EFh_MICU"/>
    <property type="match status" value="1"/>
</dbReference>
<dbReference type="InterPro" id="IPR011992">
    <property type="entry name" value="EF-hand-dom_pair"/>
</dbReference>
<dbReference type="InterPro" id="IPR002048">
    <property type="entry name" value="EF_hand_dom"/>
</dbReference>
<dbReference type="EMBL" id="LUCH01005547">
    <property type="protein sequence ID" value="KAF5397980.1"/>
    <property type="molecule type" value="Genomic_DNA"/>
</dbReference>
<evidence type="ECO:0000256" key="7">
    <source>
        <dbReference type="ARBA" id="ARBA00023128"/>
    </source>
</evidence>
<evidence type="ECO:0000256" key="1">
    <source>
        <dbReference type="ARBA" id="ARBA00004273"/>
    </source>
</evidence>
<keyword evidence="7" id="KW-0496">Mitochondrion</keyword>
<dbReference type="InterPro" id="IPR039800">
    <property type="entry name" value="MICU1/2/3"/>
</dbReference>
<evidence type="ECO:0000313" key="10">
    <source>
        <dbReference type="EMBL" id="KAF5397980.1"/>
    </source>
</evidence>
<keyword evidence="3" id="KW-0677">Repeat</keyword>
<keyword evidence="11" id="KW-1185">Reference proteome</keyword>
<dbReference type="PROSITE" id="PS50222">
    <property type="entry name" value="EF_HAND_2"/>
    <property type="match status" value="2"/>
</dbReference>
<dbReference type="Proteomes" id="UP000748531">
    <property type="component" value="Unassembled WGS sequence"/>
</dbReference>
<evidence type="ECO:0000313" key="11">
    <source>
        <dbReference type="Proteomes" id="UP000748531"/>
    </source>
</evidence>
<sequence length="398" mass="45795">MSWFGYRRTFSRIIRGYSRIKNWSPVVLSVFAAGASYLGYLEYTTLPERRSARQRSVTSMHERRFRNFASVEWNGVLFMTPTDFLNSLVQDVTNNRKIAVLSDRDVQLILNKTPSKLKGSSAFFRELQNNGLLSFTEYLFLLQVLTKPISGFEIAFKMLDTDMSGSVDAREFATLNHVVASSEIRAVDAPHDLVLPKADKFDTTLTTHFFGKEHNTSLTLKDFIRFMYNLQKESLEVEFHNHAMGSDTISAEEFARILIRHTSISSTEYKGYIDRLHMRLPAAPTIPFAEFLKFFQFLNSLDDFSLAMKMYTLAERPISLSEFRRAVKACTGYKLDVSVLKTVFALFDENEDGCLSYQEFIQKMRERHSRGLQDGPHGTNRGEVYRQCMAREIRSALV</sequence>
<dbReference type="Pfam" id="PF13202">
    <property type="entry name" value="EF-hand_5"/>
    <property type="match status" value="1"/>
</dbReference>
<evidence type="ECO:0000256" key="6">
    <source>
        <dbReference type="ARBA" id="ARBA00022946"/>
    </source>
</evidence>
<dbReference type="GO" id="GO:0005509">
    <property type="term" value="F:calcium ion binding"/>
    <property type="evidence" value="ECO:0007669"/>
    <property type="project" value="InterPro"/>
</dbReference>
<dbReference type="Pfam" id="PF13499">
    <property type="entry name" value="EF-hand_7"/>
    <property type="match status" value="1"/>
</dbReference>
<dbReference type="AlphaFoldDB" id="A0A8J4SLI7"/>
<dbReference type="InterPro" id="IPR018247">
    <property type="entry name" value="EF_Hand_1_Ca_BS"/>
</dbReference>
<proteinExistence type="predicted"/>
<evidence type="ECO:0000256" key="4">
    <source>
        <dbReference type="ARBA" id="ARBA00022792"/>
    </source>
</evidence>
<evidence type="ECO:0000256" key="2">
    <source>
        <dbReference type="ARBA" id="ARBA00004569"/>
    </source>
</evidence>
<dbReference type="GO" id="GO:0005758">
    <property type="term" value="C:mitochondrial intermembrane space"/>
    <property type="evidence" value="ECO:0007669"/>
    <property type="project" value="UniProtKB-SubCell"/>
</dbReference>
<keyword evidence="6" id="KW-0809">Transit peptide</keyword>
<dbReference type="PANTHER" id="PTHR12294:SF13">
    <property type="entry name" value="MITOCHONDRIAL CALCIUM UPTAKE 3, ISOFORM D"/>
    <property type="match status" value="1"/>
</dbReference>
<feature type="domain" description="EF-hand" evidence="9">
    <location>
        <begin position="147"/>
        <end position="182"/>
    </location>
</feature>
<evidence type="ECO:0000259" key="9">
    <source>
        <dbReference type="PROSITE" id="PS50222"/>
    </source>
</evidence>
<protein>
    <submittedName>
        <fullName evidence="10">Mitochondrial calcium uptake 2</fullName>
    </submittedName>
</protein>
<dbReference type="GO" id="GO:1990246">
    <property type="term" value="C:uniplex complex"/>
    <property type="evidence" value="ECO:0007669"/>
    <property type="project" value="TreeGrafter"/>
</dbReference>
<evidence type="ECO:0000256" key="8">
    <source>
        <dbReference type="ARBA" id="ARBA00023136"/>
    </source>
</evidence>
<keyword evidence="8" id="KW-0472">Membrane</keyword>
<comment type="caution">
    <text evidence="10">The sequence shown here is derived from an EMBL/GenBank/DDBJ whole genome shotgun (WGS) entry which is preliminary data.</text>
</comment>
<dbReference type="SUPFAM" id="SSF47473">
    <property type="entry name" value="EF-hand"/>
    <property type="match status" value="1"/>
</dbReference>
<dbReference type="GO" id="GO:0051560">
    <property type="term" value="P:mitochondrial calcium ion homeostasis"/>
    <property type="evidence" value="ECO:0007669"/>
    <property type="project" value="TreeGrafter"/>
</dbReference>
<comment type="subcellular location">
    <subcellularLocation>
        <location evidence="1">Mitochondrion inner membrane</location>
    </subcellularLocation>
    <subcellularLocation>
        <location evidence="2">Mitochondrion intermembrane space</location>
    </subcellularLocation>
</comment>
<dbReference type="GO" id="GO:0036444">
    <property type="term" value="P:calcium import into the mitochondrion"/>
    <property type="evidence" value="ECO:0007669"/>
    <property type="project" value="TreeGrafter"/>
</dbReference>
<gene>
    <name evidence="10" type="ORF">PHET_08812</name>
</gene>
<accession>A0A8J4SLI7</accession>